<keyword evidence="3" id="KW-1185">Reference proteome</keyword>
<evidence type="ECO:0000313" key="2">
    <source>
        <dbReference type="EMBL" id="KAJ1209445.1"/>
    </source>
</evidence>
<feature type="compositionally biased region" description="Basic residues" evidence="1">
    <location>
        <begin position="79"/>
        <end position="88"/>
    </location>
</feature>
<organism evidence="2 3">
    <name type="scientific">Pleurodeles waltl</name>
    <name type="common">Iberian ribbed newt</name>
    <dbReference type="NCBI Taxonomy" id="8319"/>
    <lineage>
        <taxon>Eukaryota</taxon>
        <taxon>Metazoa</taxon>
        <taxon>Chordata</taxon>
        <taxon>Craniata</taxon>
        <taxon>Vertebrata</taxon>
        <taxon>Euteleostomi</taxon>
        <taxon>Amphibia</taxon>
        <taxon>Batrachia</taxon>
        <taxon>Caudata</taxon>
        <taxon>Salamandroidea</taxon>
        <taxon>Salamandridae</taxon>
        <taxon>Pleurodelinae</taxon>
        <taxon>Pleurodeles</taxon>
    </lineage>
</organism>
<feature type="compositionally biased region" description="Polar residues" evidence="1">
    <location>
        <begin position="24"/>
        <end position="35"/>
    </location>
</feature>
<feature type="region of interest" description="Disordered" evidence="1">
    <location>
        <begin position="1"/>
        <end position="95"/>
    </location>
</feature>
<evidence type="ECO:0000256" key="1">
    <source>
        <dbReference type="SAM" id="MobiDB-lite"/>
    </source>
</evidence>
<sequence>MVLRQGKAAITGRKKQAQERSEETSPIASFRCTDSASKEDGRQGNEKKTRAPEENRAQRGESALSACIQQRLTGAPKSRTSRHSRSRSRSTEAIQ</sequence>
<proteinExistence type="predicted"/>
<reference evidence="2" key="1">
    <citation type="journal article" date="2022" name="bioRxiv">
        <title>Sequencing and chromosome-scale assembly of the giantPleurodeles waltlgenome.</title>
        <authorList>
            <person name="Brown T."/>
            <person name="Elewa A."/>
            <person name="Iarovenko S."/>
            <person name="Subramanian E."/>
            <person name="Araus A.J."/>
            <person name="Petzold A."/>
            <person name="Susuki M."/>
            <person name="Suzuki K.-i.T."/>
            <person name="Hayashi T."/>
            <person name="Toyoda A."/>
            <person name="Oliveira C."/>
            <person name="Osipova E."/>
            <person name="Leigh N.D."/>
            <person name="Simon A."/>
            <person name="Yun M.H."/>
        </authorList>
    </citation>
    <scope>NUCLEOTIDE SEQUENCE</scope>
    <source>
        <strain evidence="2">20211129_DDA</strain>
        <tissue evidence="2">Liver</tissue>
    </source>
</reference>
<dbReference type="AlphaFoldDB" id="A0AAV7WAU9"/>
<comment type="caution">
    <text evidence="2">The sequence shown here is derived from an EMBL/GenBank/DDBJ whole genome shotgun (WGS) entry which is preliminary data.</text>
</comment>
<gene>
    <name evidence="2" type="ORF">NDU88_004823</name>
</gene>
<accession>A0AAV7WAU9</accession>
<name>A0AAV7WAU9_PLEWA</name>
<dbReference type="EMBL" id="JANPWB010000002">
    <property type="protein sequence ID" value="KAJ1209445.1"/>
    <property type="molecule type" value="Genomic_DNA"/>
</dbReference>
<feature type="compositionally biased region" description="Basic and acidic residues" evidence="1">
    <location>
        <begin position="36"/>
        <end position="59"/>
    </location>
</feature>
<dbReference type="Proteomes" id="UP001066276">
    <property type="component" value="Chromosome 1_2"/>
</dbReference>
<protein>
    <submittedName>
        <fullName evidence="2">Uncharacterized protein</fullName>
    </submittedName>
</protein>
<evidence type="ECO:0000313" key="3">
    <source>
        <dbReference type="Proteomes" id="UP001066276"/>
    </source>
</evidence>